<comment type="caution">
    <text evidence="2">The sequence shown here is derived from an EMBL/GenBank/DDBJ whole genome shotgun (WGS) entry which is preliminary data.</text>
</comment>
<dbReference type="AlphaFoldDB" id="G2EGR7"/>
<feature type="chain" id="PRO_5020756564" evidence="1">
    <location>
        <begin position="19"/>
        <end position="254"/>
    </location>
</feature>
<evidence type="ECO:0000313" key="2">
    <source>
        <dbReference type="EMBL" id="EGV42393.2"/>
    </source>
</evidence>
<proteinExistence type="predicted"/>
<dbReference type="RefSeq" id="WP_040288813.1">
    <property type="nucleotide sequence ID" value="NZ_AFXZ01000061.1"/>
</dbReference>
<dbReference type="PATRIC" id="fig|1046627.3.peg.2696"/>
<dbReference type="STRING" id="1046627.BZARG_2326"/>
<dbReference type="InterPro" id="IPR045444">
    <property type="entry name" value="DUF6503"/>
</dbReference>
<feature type="signal peptide" evidence="1">
    <location>
        <begin position="1"/>
        <end position="18"/>
    </location>
</feature>
<reference evidence="2 3" key="1">
    <citation type="journal article" date="2008" name="Int. J. Syst. Evol. Microbiol.">
        <title>Bizionia argentinensis sp. nov., isolated from surface marine water in Antarctica.</title>
        <authorList>
            <person name="Bercovich A."/>
            <person name="Vazquez S.C."/>
            <person name="Yankilevich P."/>
            <person name="Coria S.H."/>
            <person name="Foti M."/>
            <person name="Hernandez E."/>
            <person name="Vidal A."/>
            <person name="Ruberto L."/>
            <person name="Melo C."/>
            <person name="Marenssi S."/>
            <person name="Criscuolo M."/>
            <person name="Memoli M."/>
            <person name="Arguelles M."/>
            <person name="Mac Cormack W.P."/>
        </authorList>
    </citation>
    <scope>NUCLEOTIDE SEQUENCE [LARGE SCALE GENOMIC DNA]</scope>
    <source>
        <strain evidence="2 3">JUB59</strain>
    </source>
</reference>
<dbReference type="Pfam" id="PF20113">
    <property type="entry name" value="DUF6503"/>
    <property type="match status" value="1"/>
</dbReference>
<dbReference type="PROSITE" id="PS51257">
    <property type="entry name" value="PROKAR_LIPOPROTEIN"/>
    <property type="match status" value="1"/>
</dbReference>
<sequence length="254" mass="29138">MKYLSALFLILFLSSCQTNNKKLTATDIINKSITVAGGDKFDTSAYSFQFRDKMYRADRNKGLFSISREFLKDSVGFIEDYVTNNGFERFIDKKMVSVADTTANKLSASVNSVHYFSVLPYGLNSEAVKKELLGIVSIKDVPYHKIKVTFNEEGGGEDFEDEFIYWINIETFKVDYLAYSYKEVDGSLGLRFREAYNERYVGDLRFVDYNNYKSETEGVSVEDLDDLFQKDLLKLLSKIKLENITMGSSLEENQ</sequence>
<organism evidence="2 3">
    <name type="scientific">Bizionia argentinensis JUB59</name>
    <dbReference type="NCBI Taxonomy" id="1046627"/>
    <lineage>
        <taxon>Bacteria</taxon>
        <taxon>Pseudomonadati</taxon>
        <taxon>Bacteroidota</taxon>
        <taxon>Flavobacteriia</taxon>
        <taxon>Flavobacteriales</taxon>
        <taxon>Flavobacteriaceae</taxon>
        <taxon>Bizionia</taxon>
    </lineage>
</organism>
<dbReference type="OrthoDB" id="982433at2"/>
<evidence type="ECO:0000256" key="1">
    <source>
        <dbReference type="SAM" id="SignalP"/>
    </source>
</evidence>
<dbReference type="EMBL" id="AFXZ01000061">
    <property type="protein sequence ID" value="EGV42393.2"/>
    <property type="molecule type" value="Genomic_DNA"/>
</dbReference>
<accession>G2EGR7</accession>
<name>G2EGR7_9FLAO</name>
<dbReference type="eggNOG" id="ENOG502Z9BG">
    <property type="taxonomic scope" value="Bacteria"/>
</dbReference>
<protein>
    <submittedName>
        <fullName evidence="2">Deoxyribose-phosphate aldolase</fullName>
    </submittedName>
</protein>
<keyword evidence="1" id="KW-0732">Signal</keyword>
<gene>
    <name evidence="2" type="ORF">BZARG_2326</name>
</gene>
<dbReference type="Proteomes" id="UP000003730">
    <property type="component" value="Unassembled WGS sequence"/>
</dbReference>
<keyword evidence="3" id="KW-1185">Reference proteome</keyword>
<evidence type="ECO:0000313" key="3">
    <source>
        <dbReference type="Proteomes" id="UP000003730"/>
    </source>
</evidence>